<dbReference type="Proteomes" id="UP000036681">
    <property type="component" value="Unplaced"/>
</dbReference>
<dbReference type="Pfam" id="PF01484">
    <property type="entry name" value="Col_cuticle_N"/>
    <property type="match status" value="2"/>
</dbReference>
<dbReference type="GO" id="GO:0042302">
    <property type="term" value="F:structural constituent of cuticle"/>
    <property type="evidence" value="ECO:0007669"/>
    <property type="project" value="InterPro"/>
</dbReference>
<reference evidence="5" key="1">
    <citation type="submission" date="2017-02" db="UniProtKB">
        <authorList>
            <consortium name="WormBaseParasite"/>
        </authorList>
    </citation>
    <scope>IDENTIFICATION</scope>
</reference>
<accession>A0A0M3IRH5</accession>
<evidence type="ECO:0000259" key="3">
    <source>
        <dbReference type="SMART" id="SM01088"/>
    </source>
</evidence>
<dbReference type="InterPro" id="IPR002486">
    <property type="entry name" value="Col_cuticle_N"/>
</dbReference>
<feature type="domain" description="Nematode cuticle collagen N-terminal" evidence="3">
    <location>
        <begin position="6"/>
        <end position="58"/>
    </location>
</feature>
<keyword evidence="2" id="KW-1133">Transmembrane helix</keyword>
<dbReference type="AlphaFoldDB" id="A0A0M3IRH5"/>
<keyword evidence="2" id="KW-0812">Transmembrane</keyword>
<dbReference type="WBParaSite" id="ALUE_0002135301-mRNA-1">
    <property type="protein sequence ID" value="ALUE_0002135301-mRNA-1"/>
    <property type="gene ID" value="ALUE_0002135301"/>
</dbReference>
<evidence type="ECO:0000256" key="1">
    <source>
        <dbReference type="ARBA" id="ARBA00022737"/>
    </source>
</evidence>
<proteinExistence type="predicted"/>
<sequence length="121" mass="13600">MSKTRFLVTIATTGSALVVFASLVSIFSLFNEINSFYDGIIQEMDDFKETANDAWKTIMDTKKKTEAEFQTMSKTRFLVTIATTGSALVVFASLVSIFSLFNEINSFYDGIIQEMDDFKVL</sequence>
<keyword evidence="2" id="KW-0472">Membrane</keyword>
<evidence type="ECO:0000256" key="2">
    <source>
        <dbReference type="SAM" id="Phobius"/>
    </source>
</evidence>
<feature type="transmembrane region" description="Helical" evidence="2">
    <location>
        <begin position="77"/>
        <end position="101"/>
    </location>
</feature>
<keyword evidence="1" id="KW-0677">Repeat</keyword>
<evidence type="ECO:0000313" key="5">
    <source>
        <dbReference type="WBParaSite" id="ALUE_0002135301-mRNA-1"/>
    </source>
</evidence>
<evidence type="ECO:0000313" key="4">
    <source>
        <dbReference type="Proteomes" id="UP000036681"/>
    </source>
</evidence>
<organism evidence="4 5">
    <name type="scientific">Ascaris lumbricoides</name>
    <name type="common">Giant roundworm</name>
    <dbReference type="NCBI Taxonomy" id="6252"/>
    <lineage>
        <taxon>Eukaryota</taxon>
        <taxon>Metazoa</taxon>
        <taxon>Ecdysozoa</taxon>
        <taxon>Nematoda</taxon>
        <taxon>Chromadorea</taxon>
        <taxon>Rhabditida</taxon>
        <taxon>Spirurina</taxon>
        <taxon>Ascaridomorpha</taxon>
        <taxon>Ascaridoidea</taxon>
        <taxon>Ascarididae</taxon>
        <taxon>Ascaris</taxon>
    </lineage>
</organism>
<dbReference type="SMART" id="SM01088">
    <property type="entry name" value="Col_cuticle_N"/>
    <property type="match status" value="2"/>
</dbReference>
<keyword evidence="4" id="KW-1185">Reference proteome</keyword>
<feature type="transmembrane region" description="Helical" evidence="2">
    <location>
        <begin position="6"/>
        <end position="30"/>
    </location>
</feature>
<protein>
    <submittedName>
        <fullName evidence="5">Col_cuticle_N domain-containing protein</fullName>
    </submittedName>
</protein>
<name>A0A0M3IRH5_ASCLU</name>
<feature type="domain" description="Nematode cuticle collagen N-terminal" evidence="3">
    <location>
        <begin position="77"/>
        <end position="121"/>
    </location>
</feature>